<dbReference type="EMBL" id="ATBP01002716">
    <property type="protein sequence ID" value="ETR65551.1"/>
    <property type="molecule type" value="Genomic_DNA"/>
</dbReference>
<sequence>APFAAEDEADELIDDNVGDAFQIDFLSSDGSQELQFGDRVRIVADHSAGGDANSIYTYMGNGETVDLTHTDYTNLDFWKEDLATQLVPQGLNISDSDSRAIGGMVVRNDVRSTVESFVDNVTFTTDAIEINAYENATIVALNDGTVISSGGSAYGSGESLAINGIIATNLVLSSSNAYITNSDMTTSTGDLSIDAKNTSIVDATTKSVTTTGDTAVGVTLAFNTIGWEAQNILFQTVDAIIGTDIGDEKPSEVKAYIEDTKLNIAGNLSLNAESTATLTSSVSNDATSAASALVNASGMAVSGIISSNMVSSLAQAYINFTDTETQGQVAVAGDISIHSKDEADIVST</sequence>
<evidence type="ECO:0000313" key="2">
    <source>
        <dbReference type="Proteomes" id="UP000189670"/>
    </source>
</evidence>
<reference evidence="2" key="1">
    <citation type="submission" date="2012-11" db="EMBL/GenBank/DDBJ databases">
        <authorList>
            <person name="Lucero-Rivera Y.E."/>
            <person name="Tovar-Ramirez D."/>
        </authorList>
    </citation>
    <scope>NUCLEOTIDE SEQUENCE [LARGE SCALE GENOMIC DNA]</scope>
    <source>
        <strain evidence="2">Araruama</strain>
    </source>
</reference>
<dbReference type="AlphaFoldDB" id="A0A1V1NSK8"/>
<evidence type="ECO:0000313" key="1">
    <source>
        <dbReference type="EMBL" id="ETR65551.1"/>
    </source>
</evidence>
<feature type="non-terminal residue" evidence="1">
    <location>
        <position position="348"/>
    </location>
</feature>
<dbReference type="Proteomes" id="UP000189670">
    <property type="component" value="Unassembled WGS sequence"/>
</dbReference>
<gene>
    <name evidence="1" type="ORF">OMM_14077</name>
</gene>
<comment type="caution">
    <text evidence="1">The sequence shown here is derived from an EMBL/GenBank/DDBJ whole genome shotgun (WGS) entry which is preliminary data.</text>
</comment>
<accession>A0A1V1NSK8</accession>
<protein>
    <submittedName>
        <fullName evidence="1">Uncharacterized protein</fullName>
    </submittedName>
</protein>
<proteinExistence type="predicted"/>
<organism evidence="1 2">
    <name type="scientific">Candidatus Magnetoglobus multicellularis str. Araruama</name>
    <dbReference type="NCBI Taxonomy" id="890399"/>
    <lineage>
        <taxon>Bacteria</taxon>
        <taxon>Pseudomonadati</taxon>
        <taxon>Thermodesulfobacteriota</taxon>
        <taxon>Desulfobacteria</taxon>
        <taxon>Desulfobacterales</taxon>
        <taxon>Desulfobacteraceae</taxon>
        <taxon>Candidatus Magnetoglobus</taxon>
    </lineage>
</organism>
<feature type="non-terminal residue" evidence="1">
    <location>
        <position position="1"/>
    </location>
</feature>
<name>A0A1V1NSK8_9BACT</name>